<keyword evidence="5 14" id="KW-0808">Transferase</keyword>
<reference evidence="14 15" key="1">
    <citation type="submission" date="2018-09" db="EMBL/GenBank/DDBJ databases">
        <authorList>
            <person name="Zhu H."/>
        </authorList>
    </citation>
    <scope>NUCLEOTIDE SEQUENCE [LARGE SCALE GENOMIC DNA]</scope>
    <source>
        <strain evidence="14 15">K2R01-6</strain>
    </source>
</reference>
<name>A0A418WNG6_9SPHN</name>
<dbReference type="PANTHER" id="PTHR43071">
    <property type="entry name" value="2-AMINO-4-HYDROXY-6-HYDROXYMETHYLDIHYDROPTERIDINE PYROPHOSPHOKINASE"/>
    <property type="match status" value="1"/>
</dbReference>
<dbReference type="UniPathway" id="UPA00077">
    <property type="reaction ID" value="UER00155"/>
</dbReference>
<evidence type="ECO:0000259" key="13">
    <source>
        <dbReference type="PROSITE" id="PS00794"/>
    </source>
</evidence>
<protein>
    <recommendedName>
        <fullName evidence="4">2-amino-4-hydroxy-6-hydroxymethyldihydropteridine pyrophosphokinase</fullName>
        <ecNumber evidence="3">2.7.6.3</ecNumber>
    </recommendedName>
    <alternativeName>
        <fullName evidence="11">6-hydroxymethyl-7,8-dihydropterin pyrophosphokinase</fullName>
    </alternativeName>
    <alternativeName>
        <fullName evidence="12">7,8-dihydro-6-hydroxymethylpterin-pyrophosphokinase</fullName>
    </alternativeName>
</protein>
<proteinExistence type="inferred from homology"/>
<keyword evidence="6" id="KW-0547">Nucleotide-binding</keyword>
<dbReference type="PROSITE" id="PS00794">
    <property type="entry name" value="HPPK"/>
    <property type="match status" value="1"/>
</dbReference>
<accession>A0A418WNG6</accession>
<dbReference type="Proteomes" id="UP000286100">
    <property type="component" value="Unassembled WGS sequence"/>
</dbReference>
<dbReference type="SUPFAM" id="SSF55083">
    <property type="entry name" value="6-hydroxymethyl-7,8-dihydropterin pyrophosphokinase, HPPK"/>
    <property type="match status" value="1"/>
</dbReference>
<dbReference type="GO" id="GO:0046656">
    <property type="term" value="P:folic acid biosynthetic process"/>
    <property type="evidence" value="ECO:0007669"/>
    <property type="project" value="UniProtKB-KW"/>
</dbReference>
<dbReference type="NCBIfam" id="TIGR01498">
    <property type="entry name" value="folK"/>
    <property type="match status" value="1"/>
</dbReference>
<dbReference type="EC" id="2.7.6.3" evidence="3"/>
<dbReference type="EMBL" id="QYUM01000003">
    <property type="protein sequence ID" value="RJF91545.1"/>
    <property type="molecule type" value="Genomic_DNA"/>
</dbReference>
<comment type="function">
    <text evidence="10">Catalyzes the transfer of pyrophosphate from adenosine triphosphate (ATP) to 6-hydroxymethyl-7,8-dihydropterin, an enzymatic step in folate biosynthesis pathway.</text>
</comment>
<gene>
    <name evidence="14" type="primary">folK</name>
    <name evidence="14" type="ORF">D3876_11970</name>
</gene>
<dbReference type="PANTHER" id="PTHR43071:SF1">
    <property type="entry name" value="2-AMINO-4-HYDROXY-6-HYDROXYMETHYLDIHYDROPTERIDINE PYROPHOSPHOKINASE"/>
    <property type="match status" value="1"/>
</dbReference>
<evidence type="ECO:0000256" key="3">
    <source>
        <dbReference type="ARBA" id="ARBA00013253"/>
    </source>
</evidence>
<dbReference type="InterPro" id="IPR000550">
    <property type="entry name" value="Hppk"/>
</dbReference>
<sequence length="187" mass="20473">MSVSTYAIALGSNKRHGRYGAPRAVIAAALAEIEAEGVAIRALSATFETAPIGPSRRRYANAAAIVECGDTPPALLARLKRIERAFGRRPAQRWAARVLDLDIVLWSGGIWASPGLGIPHRHFRDRGFVLRPLAEIAPDWRDPLAGLSVRHHLYRLERRTPLTARCSPPRETALVRAVSSVGRATDF</sequence>
<evidence type="ECO:0000256" key="5">
    <source>
        <dbReference type="ARBA" id="ARBA00022679"/>
    </source>
</evidence>
<evidence type="ECO:0000256" key="11">
    <source>
        <dbReference type="ARBA" id="ARBA00029766"/>
    </source>
</evidence>
<dbReference type="CDD" id="cd00483">
    <property type="entry name" value="HPPK"/>
    <property type="match status" value="1"/>
</dbReference>
<keyword evidence="15" id="KW-1185">Reference proteome</keyword>
<dbReference type="GO" id="GO:0046654">
    <property type="term" value="P:tetrahydrofolate biosynthetic process"/>
    <property type="evidence" value="ECO:0007669"/>
    <property type="project" value="UniProtKB-UniPathway"/>
</dbReference>
<evidence type="ECO:0000313" key="15">
    <source>
        <dbReference type="Proteomes" id="UP000286100"/>
    </source>
</evidence>
<comment type="caution">
    <text evidence="14">The sequence shown here is derived from an EMBL/GenBank/DDBJ whole genome shotgun (WGS) entry which is preliminary data.</text>
</comment>
<dbReference type="AlphaFoldDB" id="A0A418WNG6"/>
<comment type="similarity">
    <text evidence="2">Belongs to the HPPK family.</text>
</comment>
<feature type="domain" description="7,8-dihydro-6-hydroxymethylpterin-pyrophosphokinase" evidence="13">
    <location>
        <begin position="93"/>
        <end position="104"/>
    </location>
</feature>
<dbReference type="Gene3D" id="3.30.70.560">
    <property type="entry name" value="7,8-Dihydro-6-hydroxymethylpterin-pyrophosphokinase HPPK"/>
    <property type="match status" value="1"/>
</dbReference>
<keyword evidence="7 14" id="KW-0418">Kinase</keyword>
<evidence type="ECO:0000256" key="8">
    <source>
        <dbReference type="ARBA" id="ARBA00022840"/>
    </source>
</evidence>
<dbReference type="GO" id="GO:0003848">
    <property type="term" value="F:2-amino-4-hydroxy-6-hydroxymethyldihydropteridine diphosphokinase activity"/>
    <property type="evidence" value="ECO:0007669"/>
    <property type="project" value="UniProtKB-EC"/>
</dbReference>
<comment type="pathway">
    <text evidence="1">Cofactor biosynthesis; tetrahydrofolate biosynthesis; 2-amino-4-hydroxy-6-hydroxymethyl-7,8-dihydropteridine diphosphate from 7,8-dihydroneopterin triphosphate: step 4/4.</text>
</comment>
<dbReference type="GO" id="GO:0016301">
    <property type="term" value="F:kinase activity"/>
    <property type="evidence" value="ECO:0007669"/>
    <property type="project" value="UniProtKB-KW"/>
</dbReference>
<keyword evidence="8" id="KW-0067">ATP-binding</keyword>
<evidence type="ECO:0000256" key="12">
    <source>
        <dbReference type="ARBA" id="ARBA00033413"/>
    </source>
</evidence>
<dbReference type="Pfam" id="PF01288">
    <property type="entry name" value="HPPK"/>
    <property type="match status" value="1"/>
</dbReference>
<evidence type="ECO:0000256" key="1">
    <source>
        <dbReference type="ARBA" id="ARBA00005051"/>
    </source>
</evidence>
<evidence type="ECO:0000256" key="4">
    <source>
        <dbReference type="ARBA" id="ARBA00016218"/>
    </source>
</evidence>
<dbReference type="InterPro" id="IPR035907">
    <property type="entry name" value="Hppk_sf"/>
</dbReference>
<evidence type="ECO:0000256" key="10">
    <source>
        <dbReference type="ARBA" id="ARBA00029409"/>
    </source>
</evidence>
<organism evidence="14 15">
    <name type="scientific">Sphingomonas cavernae</name>
    <dbReference type="NCBI Taxonomy" id="2320861"/>
    <lineage>
        <taxon>Bacteria</taxon>
        <taxon>Pseudomonadati</taxon>
        <taxon>Pseudomonadota</taxon>
        <taxon>Alphaproteobacteria</taxon>
        <taxon>Sphingomonadales</taxon>
        <taxon>Sphingomonadaceae</taxon>
        <taxon>Sphingomonas</taxon>
    </lineage>
</organism>
<evidence type="ECO:0000313" key="14">
    <source>
        <dbReference type="EMBL" id="RJF91545.1"/>
    </source>
</evidence>
<dbReference type="GO" id="GO:0005524">
    <property type="term" value="F:ATP binding"/>
    <property type="evidence" value="ECO:0007669"/>
    <property type="project" value="UniProtKB-KW"/>
</dbReference>
<dbReference type="RefSeq" id="WP_119763781.1">
    <property type="nucleotide sequence ID" value="NZ_QYUM01000003.1"/>
</dbReference>
<keyword evidence="9" id="KW-0289">Folate biosynthesis</keyword>
<dbReference type="OrthoDB" id="9808041at2"/>
<evidence type="ECO:0000256" key="2">
    <source>
        <dbReference type="ARBA" id="ARBA00005810"/>
    </source>
</evidence>
<evidence type="ECO:0000256" key="9">
    <source>
        <dbReference type="ARBA" id="ARBA00022909"/>
    </source>
</evidence>
<evidence type="ECO:0000256" key="7">
    <source>
        <dbReference type="ARBA" id="ARBA00022777"/>
    </source>
</evidence>
<evidence type="ECO:0000256" key="6">
    <source>
        <dbReference type="ARBA" id="ARBA00022741"/>
    </source>
</evidence>